<dbReference type="RefSeq" id="WP_220117936.1">
    <property type="nucleotide sequence ID" value="NZ_JAHZUY010000033.1"/>
</dbReference>
<dbReference type="Pfam" id="PF03567">
    <property type="entry name" value="Sulfotransfer_2"/>
    <property type="match status" value="1"/>
</dbReference>
<dbReference type="Proteomes" id="UP001519924">
    <property type="component" value="Unassembled WGS sequence"/>
</dbReference>
<evidence type="ECO:0000313" key="2">
    <source>
        <dbReference type="Proteomes" id="UP001519924"/>
    </source>
</evidence>
<dbReference type="InterPro" id="IPR027417">
    <property type="entry name" value="P-loop_NTPase"/>
</dbReference>
<reference evidence="1 2" key="1">
    <citation type="submission" date="2021-08" db="EMBL/GenBank/DDBJ databases">
        <title>Caldovatus sediminis gen. nov., sp. nov., a moderately thermophilic bacterium isolated from a hot spring.</title>
        <authorList>
            <person name="Hu C.-J."/>
            <person name="Li W.-J."/>
            <person name="Xian W.-D."/>
        </authorList>
    </citation>
    <scope>NUCLEOTIDE SEQUENCE [LARGE SCALE GENOMIC DNA]</scope>
    <source>
        <strain evidence="1 2">SYSU G05006</strain>
    </source>
</reference>
<evidence type="ECO:0000313" key="1">
    <source>
        <dbReference type="EMBL" id="MBW8270189.1"/>
    </source>
</evidence>
<accession>A0ABS7F3K7</accession>
<keyword evidence="2" id="KW-1185">Reference proteome</keyword>
<gene>
    <name evidence="1" type="ORF">K1J50_11905</name>
</gene>
<name>A0ABS7F3K7_9PROT</name>
<dbReference type="InterPro" id="IPR005331">
    <property type="entry name" value="Sulfotransferase"/>
</dbReference>
<dbReference type="Gene3D" id="3.40.50.300">
    <property type="entry name" value="P-loop containing nucleotide triphosphate hydrolases"/>
    <property type="match status" value="1"/>
</dbReference>
<dbReference type="SUPFAM" id="SSF52540">
    <property type="entry name" value="P-loop containing nucleoside triphosphate hydrolases"/>
    <property type="match status" value="1"/>
</dbReference>
<comment type="caution">
    <text evidence="1">The sequence shown here is derived from an EMBL/GenBank/DDBJ whole genome shotgun (WGS) entry which is preliminary data.</text>
</comment>
<proteinExistence type="predicted"/>
<dbReference type="EMBL" id="JAHZUY010000033">
    <property type="protein sequence ID" value="MBW8270189.1"/>
    <property type="molecule type" value="Genomic_DNA"/>
</dbReference>
<sequence>MIEVTKPDASIRVGANRKLAFVHIPKTAGTSFTIALKEFWSNSRVIGAAAEIDHLAPSEVHDLDLIAGHFFPYQLDAEIFAPFTRATLLRDPFERFFSSYRFARTWSEQGVDTHDWSPAMQYIAKVSFGEYAFSRLGWSDRHAQIYILGRDHTDAAERMPLRELFDRAKRCLENMLVGTVDHIQDYLWHVLRRHGIEAMPQIGRHMVSKAYSLEEVGLTRAQEAALREVLQPDFALYSYARDLMLRRIEADARSAA</sequence>
<organism evidence="1 2">
    <name type="scientific">Caldovatus aquaticus</name>
    <dbReference type="NCBI Taxonomy" id="2865671"/>
    <lineage>
        <taxon>Bacteria</taxon>
        <taxon>Pseudomonadati</taxon>
        <taxon>Pseudomonadota</taxon>
        <taxon>Alphaproteobacteria</taxon>
        <taxon>Acetobacterales</taxon>
        <taxon>Roseomonadaceae</taxon>
        <taxon>Caldovatus</taxon>
    </lineage>
</organism>
<protein>
    <submittedName>
        <fullName evidence="1">Sulfotransferase family protein</fullName>
    </submittedName>
</protein>